<dbReference type="OrthoDB" id="9790710at2"/>
<dbReference type="AlphaFoldDB" id="A0A517TRC6"/>
<dbReference type="EMBL" id="CP036339">
    <property type="protein sequence ID" value="QDT70926.1"/>
    <property type="molecule type" value="Genomic_DNA"/>
</dbReference>
<evidence type="ECO:0000313" key="2">
    <source>
        <dbReference type="Proteomes" id="UP000317909"/>
    </source>
</evidence>
<protein>
    <submittedName>
        <fullName evidence="1">Glycogen synthase</fullName>
    </submittedName>
</protein>
<accession>A0A517TRC6</accession>
<dbReference type="PANTHER" id="PTHR12526:SF630">
    <property type="entry name" value="GLYCOSYLTRANSFERASE"/>
    <property type="match status" value="1"/>
</dbReference>
<dbReference type="Pfam" id="PF13692">
    <property type="entry name" value="Glyco_trans_1_4"/>
    <property type="match status" value="1"/>
</dbReference>
<proteinExistence type="predicted"/>
<dbReference type="Proteomes" id="UP000317909">
    <property type="component" value="Chromosome"/>
</dbReference>
<organism evidence="1 2">
    <name type="scientific">Lacipirellula limnantheis</name>
    <dbReference type="NCBI Taxonomy" id="2528024"/>
    <lineage>
        <taxon>Bacteria</taxon>
        <taxon>Pseudomonadati</taxon>
        <taxon>Planctomycetota</taxon>
        <taxon>Planctomycetia</taxon>
        <taxon>Pirellulales</taxon>
        <taxon>Lacipirellulaceae</taxon>
        <taxon>Lacipirellula</taxon>
    </lineage>
</organism>
<dbReference type="RefSeq" id="WP_145429895.1">
    <property type="nucleotide sequence ID" value="NZ_CP036339.1"/>
</dbReference>
<dbReference type="SUPFAM" id="SSF53756">
    <property type="entry name" value="UDP-Glycosyltransferase/glycogen phosphorylase"/>
    <property type="match status" value="1"/>
</dbReference>
<name>A0A517TRC6_9BACT</name>
<evidence type="ECO:0000313" key="1">
    <source>
        <dbReference type="EMBL" id="QDT70926.1"/>
    </source>
</evidence>
<sequence length="386" mass="43490">MRIGIYSTMAGMPWGGSEELWSRAAAVLQQQGHQICINYKRRKEPVERLELLKSHGAEVYLRRGIRVGRAIRKVMNAVHLGRHPGLDWIKAAKPDFVLLSVGFHLDETSITATLREQKIPYAVLVQSASPYHWIEMNRFAVERAAYDGAMRCFFVSKQNQAIVETNLALDLADAQIVDNPFQVPLDAAPAWPSGERAWKLACVARVHFQSKAQDLLLRVMRQPKWRTRPVEVHCWGSDGGSMQQAKELISLHGQQKQIFLHGFTQNVDAIWRDHHALVLPSRFEGNALAMIEAMLCGRMPIVTNVGRVAELVDDNENGFVAAAATLELLDDALERAWQRRHEWQAMGARAAQTIRQRHSLQPAEDFAAALLNAATEKRQHRARVAA</sequence>
<keyword evidence="2" id="KW-1185">Reference proteome</keyword>
<reference evidence="1 2" key="1">
    <citation type="submission" date="2019-02" db="EMBL/GenBank/DDBJ databases">
        <title>Deep-cultivation of Planctomycetes and their phenomic and genomic characterization uncovers novel biology.</title>
        <authorList>
            <person name="Wiegand S."/>
            <person name="Jogler M."/>
            <person name="Boedeker C."/>
            <person name="Pinto D."/>
            <person name="Vollmers J."/>
            <person name="Rivas-Marin E."/>
            <person name="Kohn T."/>
            <person name="Peeters S.H."/>
            <person name="Heuer A."/>
            <person name="Rast P."/>
            <person name="Oberbeckmann S."/>
            <person name="Bunk B."/>
            <person name="Jeske O."/>
            <person name="Meyerdierks A."/>
            <person name="Storesund J.E."/>
            <person name="Kallscheuer N."/>
            <person name="Luecker S."/>
            <person name="Lage O.M."/>
            <person name="Pohl T."/>
            <person name="Merkel B.J."/>
            <person name="Hornburger P."/>
            <person name="Mueller R.-W."/>
            <person name="Bruemmer F."/>
            <person name="Labrenz M."/>
            <person name="Spormann A.M."/>
            <person name="Op den Camp H."/>
            <person name="Overmann J."/>
            <person name="Amann R."/>
            <person name="Jetten M.S.M."/>
            <person name="Mascher T."/>
            <person name="Medema M.H."/>
            <person name="Devos D.P."/>
            <person name="Kaster A.-K."/>
            <person name="Ovreas L."/>
            <person name="Rohde M."/>
            <person name="Galperin M.Y."/>
            <person name="Jogler C."/>
        </authorList>
    </citation>
    <scope>NUCLEOTIDE SEQUENCE [LARGE SCALE GENOMIC DNA]</scope>
    <source>
        <strain evidence="1 2">I41</strain>
    </source>
</reference>
<dbReference type="PANTHER" id="PTHR12526">
    <property type="entry name" value="GLYCOSYLTRANSFERASE"/>
    <property type="match status" value="1"/>
</dbReference>
<dbReference type="Gene3D" id="3.40.50.2000">
    <property type="entry name" value="Glycogen Phosphorylase B"/>
    <property type="match status" value="1"/>
</dbReference>
<dbReference type="CDD" id="cd03801">
    <property type="entry name" value="GT4_PimA-like"/>
    <property type="match status" value="1"/>
</dbReference>
<dbReference type="KEGG" id="llh:I41_00790"/>
<gene>
    <name evidence="1" type="ORF">I41_00790</name>
</gene>